<keyword evidence="2" id="KW-0812">Transmembrane</keyword>
<sequence>MNRPCARLLTAGVLASGLVALTAPPAHAAVILHLEEAPTAKTAAQQPASLRGCAKVPGGAVAGTAGWVFDQPAGGTARVAYVIWFATPAGEEAVIGVNPEGVQRLQPEGAPLPEGMAGALIDGGPGGLWLRAPEDWILIAGGLQIQADAAEAETFHLVNVCVPAPPPSASPSPSRSASASPSASTAASASPSASRSASPSATVSPSVTASPVPGGGGGLPITGPNTIWFAAAGLILVLAGVAAVVTTRRRGTTG</sequence>
<organism evidence="4 5">
    <name type="scientific">Actinoplanes philippinensis</name>
    <dbReference type="NCBI Taxonomy" id="35752"/>
    <lineage>
        <taxon>Bacteria</taxon>
        <taxon>Bacillati</taxon>
        <taxon>Actinomycetota</taxon>
        <taxon>Actinomycetes</taxon>
        <taxon>Micromonosporales</taxon>
        <taxon>Micromonosporaceae</taxon>
        <taxon>Actinoplanes</taxon>
    </lineage>
</organism>
<keyword evidence="5" id="KW-1185">Reference proteome</keyword>
<dbReference type="NCBIfam" id="TIGR01167">
    <property type="entry name" value="LPXTG_anchor"/>
    <property type="match status" value="1"/>
</dbReference>
<feature type="region of interest" description="Disordered" evidence="1">
    <location>
        <begin position="166"/>
        <end position="212"/>
    </location>
</feature>
<feature type="compositionally biased region" description="Low complexity" evidence="1">
    <location>
        <begin position="171"/>
        <end position="212"/>
    </location>
</feature>
<accession>A0A1I2HW27</accession>
<feature type="chain" id="PRO_5011744472" evidence="3">
    <location>
        <begin position="29"/>
        <end position="254"/>
    </location>
</feature>
<evidence type="ECO:0000256" key="3">
    <source>
        <dbReference type="SAM" id="SignalP"/>
    </source>
</evidence>
<evidence type="ECO:0000313" key="4">
    <source>
        <dbReference type="EMBL" id="SFF34179.1"/>
    </source>
</evidence>
<proteinExistence type="predicted"/>
<keyword evidence="3" id="KW-0732">Signal</keyword>
<dbReference type="EMBL" id="FONV01000009">
    <property type="protein sequence ID" value="SFF34179.1"/>
    <property type="molecule type" value="Genomic_DNA"/>
</dbReference>
<gene>
    <name evidence="4" type="ORF">SAMN05421541_10914</name>
</gene>
<dbReference type="AlphaFoldDB" id="A0A1I2HW27"/>
<dbReference type="Proteomes" id="UP000199645">
    <property type="component" value="Unassembled WGS sequence"/>
</dbReference>
<protein>
    <submittedName>
        <fullName evidence="4">LPXTG-motif cell wall anchor domain-containing protein</fullName>
    </submittedName>
</protein>
<evidence type="ECO:0000256" key="2">
    <source>
        <dbReference type="SAM" id="Phobius"/>
    </source>
</evidence>
<dbReference type="STRING" id="35752.SAMN05421541_10914"/>
<feature type="signal peptide" evidence="3">
    <location>
        <begin position="1"/>
        <end position="28"/>
    </location>
</feature>
<evidence type="ECO:0000256" key="1">
    <source>
        <dbReference type="SAM" id="MobiDB-lite"/>
    </source>
</evidence>
<keyword evidence="2" id="KW-1133">Transmembrane helix</keyword>
<reference evidence="4 5" key="1">
    <citation type="submission" date="2016-10" db="EMBL/GenBank/DDBJ databases">
        <authorList>
            <person name="de Groot N.N."/>
        </authorList>
    </citation>
    <scope>NUCLEOTIDE SEQUENCE [LARGE SCALE GENOMIC DNA]</scope>
    <source>
        <strain evidence="4 5">DSM 43019</strain>
    </source>
</reference>
<evidence type="ECO:0000313" key="5">
    <source>
        <dbReference type="Proteomes" id="UP000199645"/>
    </source>
</evidence>
<name>A0A1I2HW27_9ACTN</name>
<dbReference type="RefSeq" id="WP_143133902.1">
    <property type="nucleotide sequence ID" value="NZ_BOMT01000053.1"/>
</dbReference>
<keyword evidence="2" id="KW-0472">Membrane</keyword>
<feature type="transmembrane region" description="Helical" evidence="2">
    <location>
        <begin position="227"/>
        <end position="246"/>
    </location>
</feature>